<sequence length="63" mass="6928">MTNTWAREASIGTGDRKASYNVVWKRHALFSQFSESPLITSTLSGPSGNHVFRTAESITSARL</sequence>
<evidence type="ECO:0000313" key="1">
    <source>
        <dbReference type="EMBL" id="KIK12827.1"/>
    </source>
</evidence>
<reference evidence="2" key="2">
    <citation type="submission" date="2015-01" db="EMBL/GenBank/DDBJ databases">
        <title>Evolutionary Origins and Diversification of the Mycorrhizal Mutualists.</title>
        <authorList>
            <consortium name="DOE Joint Genome Institute"/>
            <consortium name="Mycorrhizal Genomics Consortium"/>
            <person name="Kohler A."/>
            <person name="Kuo A."/>
            <person name="Nagy L.G."/>
            <person name="Floudas D."/>
            <person name="Copeland A."/>
            <person name="Barry K.W."/>
            <person name="Cichocki N."/>
            <person name="Veneault-Fourrey C."/>
            <person name="LaButti K."/>
            <person name="Lindquist E.A."/>
            <person name="Lipzen A."/>
            <person name="Lundell T."/>
            <person name="Morin E."/>
            <person name="Murat C."/>
            <person name="Riley R."/>
            <person name="Ohm R."/>
            <person name="Sun H."/>
            <person name="Tunlid A."/>
            <person name="Henrissat B."/>
            <person name="Grigoriev I.V."/>
            <person name="Hibbett D.S."/>
            <person name="Martin F."/>
        </authorList>
    </citation>
    <scope>NUCLEOTIDE SEQUENCE [LARGE SCALE GENOMIC DNA]</scope>
    <source>
        <strain evidence="2">441</strain>
    </source>
</reference>
<reference evidence="1 2" key="1">
    <citation type="submission" date="2014-04" db="EMBL/GenBank/DDBJ databases">
        <authorList>
            <consortium name="DOE Joint Genome Institute"/>
            <person name="Kuo A."/>
            <person name="Kohler A."/>
            <person name="Costa M.D."/>
            <person name="Nagy L.G."/>
            <person name="Floudas D."/>
            <person name="Copeland A."/>
            <person name="Barry K.W."/>
            <person name="Cichocki N."/>
            <person name="Veneault-Fourrey C."/>
            <person name="LaButti K."/>
            <person name="Lindquist E.A."/>
            <person name="Lipzen A."/>
            <person name="Lundell T."/>
            <person name="Morin E."/>
            <person name="Murat C."/>
            <person name="Sun H."/>
            <person name="Tunlid A."/>
            <person name="Henrissat B."/>
            <person name="Grigoriev I.V."/>
            <person name="Hibbett D.S."/>
            <person name="Martin F."/>
            <person name="Nordberg H.P."/>
            <person name="Cantor M.N."/>
            <person name="Hua S.X."/>
        </authorList>
    </citation>
    <scope>NUCLEOTIDE SEQUENCE [LARGE SCALE GENOMIC DNA]</scope>
    <source>
        <strain evidence="1 2">441</strain>
    </source>
</reference>
<dbReference type="HOGENOM" id="CLU_2886707_0_0_1"/>
<dbReference type="AlphaFoldDB" id="A0A0C9YR44"/>
<dbReference type="Proteomes" id="UP000054018">
    <property type="component" value="Unassembled WGS sequence"/>
</dbReference>
<name>A0A0C9YR44_9AGAM</name>
<keyword evidence="2" id="KW-1185">Reference proteome</keyword>
<evidence type="ECO:0000313" key="2">
    <source>
        <dbReference type="Proteomes" id="UP000054018"/>
    </source>
</evidence>
<accession>A0A0C9YR44</accession>
<protein>
    <submittedName>
        <fullName evidence="1">Uncharacterized protein</fullName>
    </submittedName>
</protein>
<organism evidence="1 2">
    <name type="scientific">Pisolithus microcarpus 441</name>
    <dbReference type="NCBI Taxonomy" id="765257"/>
    <lineage>
        <taxon>Eukaryota</taxon>
        <taxon>Fungi</taxon>
        <taxon>Dikarya</taxon>
        <taxon>Basidiomycota</taxon>
        <taxon>Agaricomycotina</taxon>
        <taxon>Agaricomycetes</taxon>
        <taxon>Agaricomycetidae</taxon>
        <taxon>Boletales</taxon>
        <taxon>Sclerodermatineae</taxon>
        <taxon>Pisolithaceae</taxon>
        <taxon>Pisolithus</taxon>
    </lineage>
</organism>
<proteinExistence type="predicted"/>
<dbReference type="EMBL" id="KN834043">
    <property type="protein sequence ID" value="KIK12827.1"/>
    <property type="molecule type" value="Genomic_DNA"/>
</dbReference>
<gene>
    <name evidence="1" type="ORF">PISMIDRAFT_18438</name>
</gene>